<name>A0A1Y2E7F9_9PEZI</name>
<dbReference type="InterPro" id="IPR050416">
    <property type="entry name" value="FAD-linked_Oxidoreductase"/>
</dbReference>
<comment type="similarity">
    <text evidence="2">Belongs to the oxygen-dependent FAD-linked oxidoreductase family.</text>
</comment>
<keyword evidence="8" id="KW-1185">Reference proteome</keyword>
<dbReference type="GO" id="GO:0050660">
    <property type="term" value="F:flavin adenine dinucleotide binding"/>
    <property type="evidence" value="ECO:0007669"/>
    <property type="project" value="InterPro"/>
</dbReference>
<accession>A0A1Y2E7F9</accession>
<protein>
    <recommendedName>
        <fullName evidence="6">Berberine/berberine-like domain-containing protein</fullName>
    </recommendedName>
</protein>
<evidence type="ECO:0000256" key="2">
    <source>
        <dbReference type="ARBA" id="ARBA00005466"/>
    </source>
</evidence>
<evidence type="ECO:0000256" key="1">
    <source>
        <dbReference type="ARBA" id="ARBA00001974"/>
    </source>
</evidence>
<dbReference type="PANTHER" id="PTHR42973">
    <property type="entry name" value="BINDING OXIDOREDUCTASE, PUTATIVE (AFU_ORTHOLOGUE AFUA_1G17690)-RELATED"/>
    <property type="match status" value="1"/>
</dbReference>
<evidence type="ECO:0000256" key="4">
    <source>
        <dbReference type="ARBA" id="ARBA00022827"/>
    </source>
</evidence>
<evidence type="ECO:0000256" key="3">
    <source>
        <dbReference type="ARBA" id="ARBA00022630"/>
    </source>
</evidence>
<keyword evidence="5" id="KW-0560">Oxidoreductase</keyword>
<feature type="domain" description="Berberine/berberine-like" evidence="6">
    <location>
        <begin position="93"/>
        <end position="129"/>
    </location>
</feature>
<dbReference type="PANTHER" id="PTHR42973:SF9">
    <property type="entry name" value="FAD-BINDING PCMH-TYPE DOMAIN-CONTAINING PROTEIN-RELATED"/>
    <property type="match status" value="1"/>
</dbReference>
<keyword evidence="4" id="KW-0274">FAD</keyword>
<dbReference type="SUPFAM" id="SSF56176">
    <property type="entry name" value="FAD-binding/transporter-associated domain-like"/>
    <property type="match status" value="1"/>
</dbReference>
<gene>
    <name evidence="7" type="ORF">BCR38DRAFT_522423</name>
</gene>
<evidence type="ECO:0000313" key="7">
    <source>
        <dbReference type="EMBL" id="ORY67498.1"/>
    </source>
</evidence>
<dbReference type="Gene3D" id="3.30.465.10">
    <property type="match status" value="2"/>
</dbReference>
<dbReference type="GO" id="GO:0016491">
    <property type="term" value="F:oxidoreductase activity"/>
    <property type="evidence" value="ECO:0007669"/>
    <property type="project" value="UniProtKB-KW"/>
</dbReference>
<dbReference type="Proteomes" id="UP000193689">
    <property type="component" value="Unassembled WGS sequence"/>
</dbReference>
<dbReference type="STRING" id="1141098.A0A1Y2E7F9"/>
<dbReference type="InterPro" id="IPR012951">
    <property type="entry name" value="BBE"/>
</dbReference>
<reference evidence="7 8" key="1">
    <citation type="submission" date="2016-07" db="EMBL/GenBank/DDBJ databases">
        <title>Pervasive Adenine N6-methylation of Active Genes in Fungi.</title>
        <authorList>
            <consortium name="DOE Joint Genome Institute"/>
            <person name="Mondo S.J."/>
            <person name="Dannebaum R.O."/>
            <person name="Kuo R.C."/>
            <person name="Labutti K."/>
            <person name="Haridas S."/>
            <person name="Kuo A."/>
            <person name="Salamov A."/>
            <person name="Ahrendt S.R."/>
            <person name="Lipzen A."/>
            <person name="Sullivan W."/>
            <person name="Andreopoulos W.B."/>
            <person name="Clum A."/>
            <person name="Lindquist E."/>
            <person name="Daum C."/>
            <person name="Ramamoorthy G.K."/>
            <person name="Gryganskyi A."/>
            <person name="Culley D."/>
            <person name="Magnuson J.K."/>
            <person name="James T.Y."/>
            <person name="O'Malley M.A."/>
            <person name="Stajich J.E."/>
            <person name="Spatafora J.W."/>
            <person name="Visel A."/>
            <person name="Grigoriev I.V."/>
        </authorList>
    </citation>
    <scope>NUCLEOTIDE SEQUENCE [LARGE SCALE GENOMIC DNA]</scope>
    <source>
        <strain evidence="7 8">CBS 129021</strain>
    </source>
</reference>
<sequence length="139" mass="15510">METLVSVRLATAQSDVIVVSMKENTELFWALRGAGPNFGIVISVTYRVFDAINEGQLFRNMHTEPALYSEVDAFTRYLRSLFVATSGINGLKAHINYAHGDESLKVLYRSSNLPRLVELKQKWDPSNAFGKGVPMTLSL</sequence>
<dbReference type="EMBL" id="MCFJ01000004">
    <property type="protein sequence ID" value="ORY67498.1"/>
    <property type="molecule type" value="Genomic_DNA"/>
</dbReference>
<comment type="caution">
    <text evidence="7">The sequence shown here is derived from an EMBL/GenBank/DDBJ whole genome shotgun (WGS) entry which is preliminary data.</text>
</comment>
<dbReference type="Pfam" id="PF08031">
    <property type="entry name" value="BBE"/>
    <property type="match status" value="1"/>
</dbReference>
<comment type="cofactor">
    <cofactor evidence="1">
        <name>FAD</name>
        <dbReference type="ChEBI" id="CHEBI:57692"/>
    </cofactor>
</comment>
<organism evidence="7 8">
    <name type="scientific">Pseudomassariella vexata</name>
    <dbReference type="NCBI Taxonomy" id="1141098"/>
    <lineage>
        <taxon>Eukaryota</taxon>
        <taxon>Fungi</taxon>
        <taxon>Dikarya</taxon>
        <taxon>Ascomycota</taxon>
        <taxon>Pezizomycotina</taxon>
        <taxon>Sordariomycetes</taxon>
        <taxon>Xylariomycetidae</taxon>
        <taxon>Amphisphaeriales</taxon>
        <taxon>Pseudomassariaceae</taxon>
        <taxon>Pseudomassariella</taxon>
    </lineage>
</organism>
<dbReference type="InterPro" id="IPR036318">
    <property type="entry name" value="FAD-bd_PCMH-like_sf"/>
</dbReference>
<dbReference type="AlphaFoldDB" id="A0A1Y2E7F9"/>
<evidence type="ECO:0000256" key="5">
    <source>
        <dbReference type="ARBA" id="ARBA00023002"/>
    </source>
</evidence>
<keyword evidence="3" id="KW-0285">Flavoprotein</keyword>
<proteinExistence type="inferred from homology"/>
<dbReference type="GeneID" id="63781441"/>
<dbReference type="OrthoDB" id="415825at2759"/>
<evidence type="ECO:0000259" key="6">
    <source>
        <dbReference type="Pfam" id="PF08031"/>
    </source>
</evidence>
<evidence type="ECO:0000313" key="8">
    <source>
        <dbReference type="Proteomes" id="UP000193689"/>
    </source>
</evidence>
<dbReference type="InParanoid" id="A0A1Y2E7F9"/>
<dbReference type="Gene3D" id="3.40.462.20">
    <property type="match status" value="1"/>
</dbReference>
<dbReference type="InterPro" id="IPR016169">
    <property type="entry name" value="FAD-bd_PCMH_sub2"/>
</dbReference>
<dbReference type="RefSeq" id="XP_040718122.1">
    <property type="nucleotide sequence ID" value="XM_040865229.1"/>
</dbReference>